<dbReference type="EMBL" id="NPEF02000019">
    <property type="protein sequence ID" value="MDV6237096.1"/>
    <property type="molecule type" value="Genomic_DNA"/>
</dbReference>
<reference evidence="1 3" key="2">
    <citation type="journal article" date="2018" name="Microb. Genom.">
        <title>Deciphering the unexplored Leptospira diversity from soils uncovers genomic evolution to virulence.</title>
        <authorList>
            <person name="Thibeaux R."/>
            <person name="Iraola G."/>
            <person name="Ferres I."/>
            <person name="Bierque E."/>
            <person name="Girault D."/>
            <person name="Soupe-Gilbert M.E."/>
            <person name="Picardeau M."/>
            <person name="Goarant C."/>
        </authorList>
    </citation>
    <scope>NUCLEOTIDE SEQUENCE [LARGE SCALE GENOMIC DNA]</scope>
    <source>
        <strain evidence="1 3">ATI7-C-A5</strain>
    </source>
</reference>
<evidence type="ECO:0000313" key="2">
    <source>
        <dbReference type="EMBL" id="PJZ92265.1"/>
    </source>
</evidence>
<evidence type="ECO:0000313" key="1">
    <source>
        <dbReference type="EMBL" id="MDV6237096.1"/>
    </source>
</evidence>
<dbReference type="OrthoDB" id="334755at2"/>
<accession>A0A2N0B6T9</accession>
<comment type="caution">
    <text evidence="2">The sequence shown here is derived from an EMBL/GenBank/DDBJ whole genome shotgun (WGS) entry which is preliminary data.</text>
</comment>
<evidence type="ECO:0000313" key="3">
    <source>
        <dbReference type="Proteomes" id="UP000232122"/>
    </source>
</evidence>
<dbReference type="AlphaFoldDB" id="A0A2N0BID4"/>
<reference evidence="1" key="3">
    <citation type="submission" date="2023-10" db="EMBL/GenBank/DDBJ databases">
        <authorList>
            <person name="Picardeau M."/>
            <person name="Thibeaux R."/>
        </authorList>
    </citation>
    <scope>NUCLEOTIDE SEQUENCE</scope>
    <source>
        <strain evidence="1">ATI7-C-A5</strain>
    </source>
</reference>
<protein>
    <submittedName>
        <fullName evidence="2">Uncharacterized protein</fullName>
    </submittedName>
</protein>
<reference evidence="2" key="1">
    <citation type="submission" date="2017-07" db="EMBL/GenBank/DDBJ databases">
        <title>Leptospira spp. isolated from tropical soils.</title>
        <authorList>
            <person name="Thibeaux R."/>
            <person name="Iraola G."/>
            <person name="Ferres I."/>
            <person name="Bierque E."/>
            <person name="Girault D."/>
            <person name="Soupe-Gilbert M.-E."/>
            <person name="Picardeau M."/>
            <person name="Goarant C."/>
        </authorList>
    </citation>
    <scope>NUCLEOTIDE SEQUENCE [LARGE SCALE GENOMIC DNA]</scope>
    <source>
        <strain evidence="2">ATI7-C-A5</strain>
    </source>
</reference>
<sequence length="99" mass="11622">MESLSGFSPQPPSEEIKRILYHSVIQFLSSKEGPISKSELKDLLEKSVNLIPELSAHWAEINRFGKNKMILRWREQVMLLDMEEILESIHGLWNQNFER</sequence>
<accession>A0A2N0BID4</accession>
<dbReference type="RefSeq" id="WP_100747717.1">
    <property type="nucleotide sequence ID" value="NZ_NPEF02000019.1"/>
</dbReference>
<proteinExistence type="predicted"/>
<keyword evidence="3" id="KW-1185">Reference proteome</keyword>
<name>A0A2N0BID4_9LEPT</name>
<organism evidence="2">
    <name type="scientific">Leptospira ellisii</name>
    <dbReference type="NCBI Taxonomy" id="2023197"/>
    <lineage>
        <taxon>Bacteria</taxon>
        <taxon>Pseudomonadati</taxon>
        <taxon>Spirochaetota</taxon>
        <taxon>Spirochaetia</taxon>
        <taxon>Leptospirales</taxon>
        <taxon>Leptospiraceae</taxon>
        <taxon>Leptospira</taxon>
    </lineage>
</organism>
<gene>
    <name evidence="1" type="ORF">CH379_015805</name>
    <name evidence="2" type="ORF">CH379_14080</name>
</gene>
<dbReference type="EMBL" id="NPEF01000154">
    <property type="protein sequence ID" value="PJZ92265.1"/>
    <property type="molecule type" value="Genomic_DNA"/>
</dbReference>
<dbReference type="Proteomes" id="UP000232122">
    <property type="component" value="Unassembled WGS sequence"/>
</dbReference>